<accession>A0A8S9NCX5</accession>
<evidence type="ECO:0000313" key="2">
    <source>
        <dbReference type="Proteomes" id="UP000712600"/>
    </source>
</evidence>
<dbReference type="AlphaFoldDB" id="A0A8S9NCX5"/>
<sequence>MMKASSTTSRLVVSFLCSERCNNIDSSGTRDYYLEPLAVALDKEKWSMIGSLYVFTNVSDSYESSSAQESYSETSSGKLSKIDNAFVSRVCSETADQRTQIGSNQPLPIKTVSVQSSLCLSLSAMMKASSTTLLDYRLVVSFLCSERCNNIDSSGTGDYYLEPLAVALDKEKWSMCIYSK</sequence>
<name>A0A8S9NCX5_BRACR</name>
<gene>
    <name evidence="1" type="ORF">F2Q69_00053119</name>
</gene>
<comment type="caution">
    <text evidence="1">The sequence shown here is derived from an EMBL/GenBank/DDBJ whole genome shotgun (WGS) entry which is preliminary data.</text>
</comment>
<dbReference type="Proteomes" id="UP000712600">
    <property type="component" value="Unassembled WGS sequence"/>
</dbReference>
<dbReference type="EMBL" id="QGKX02002183">
    <property type="protein sequence ID" value="KAF3490294.1"/>
    <property type="molecule type" value="Genomic_DNA"/>
</dbReference>
<organism evidence="1 2">
    <name type="scientific">Brassica cretica</name>
    <name type="common">Mustard</name>
    <dbReference type="NCBI Taxonomy" id="69181"/>
    <lineage>
        <taxon>Eukaryota</taxon>
        <taxon>Viridiplantae</taxon>
        <taxon>Streptophyta</taxon>
        <taxon>Embryophyta</taxon>
        <taxon>Tracheophyta</taxon>
        <taxon>Spermatophyta</taxon>
        <taxon>Magnoliopsida</taxon>
        <taxon>eudicotyledons</taxon>
        <taxon>Gunneridae</taxon>
        <taxon>Pentapetalae</taxon>
        <taxon>rosids</taxon>
        <taxon>malvids</taxon>
        <taxon>Brassicales</taxon>
        <taxon>Brassicaceae</taxon>
        <taxon>Brassiceae</taxon>
        <taxon>Brassica</taxon>
    </lineage>
</organism>
<proteinExistence type="predicted"/>
<reference evidence="1" key="1">
    <citation type="submission" date="2019-12" db="EMBL/GenBank/DDBJ databases">
        <title>Genome sequencing and annotation of Brassica cretica.</title>
        <authorList>
            <person name="Studholme D.J."/>
            <person name="Sarris P."/>
        </authorList>
    </citation>
    <scope>NUCLEOTIDE SEQUENCE</scope>
    <source>
        <strain evidence="1">PFS-109/04</strain>
        <tissue evidence="1">Leaf</tissue>
    </source>
</reference>
<evidence type="ECO:0000313" key="1">
    <source>
        <dbReference type="EMBL" id="KAF3490294.1"/>
    </source>
</evidence>
<protein>
    <submittedName>
        <fullName evidence="1">Uncharacterized protein</fullName>
    </submittedName>
</protein>